<dbReference type="AlphaFoldDB" id="A0A6C0K9T1"/>
<evidence type="ECO:0000313" key="1">
    <source>
        <dbReference type="EMBL" id="QHU13856.1"/>
    </source>
</evidence>
<accession>A0A6C0K9T1</accession>
<organism evidence="1">
    <name type="scientific">viral metagenome</name>
    <dbReference type="NCBI Taxonomy" id="1070528"/>
    <lineage>
        <taxon>unclassified sequences</taxon>
        <taxon>metagenomes</taxon>
        <taxon>organismal metagenomes</taxon>
    </lineage>
</organism>
<protein>
    <submittedName>
        <fullName evidence="1">Uncharacterized protein</fullName>
    </submittedName>
</protein>
<sequence length="352" mass="39273">MSSASAQSPSIEAIFQKKYEEFANDLKDVFPELEVAVNAALKLTATQRWDQYKQYVLTLGGRPDRPVTACPGMVLPGVVITPELWSGVSQLTKDAIQKYLSILTFSFIMKDGPGSMDLSGGVFKEWADKFLGDWRSKMGRADFDSFAKRMAEMFGPGGQRLPPFPDRLKHGKLAKLAEEIVKELKPEEFGLDPEVLRRCEADPSQAFEILMQTTMQNPEKLQNAMKKIIGRLQEKFQKGQFRPQDLVAEAEEMMKEFSENPAFVEMMESMRSTFGFEDMDMARAAGREGSARLSMVQQRLRREMARRTAATPSVPVSQESMAAAEAAAAAATAELLAMDAKDSKKKGSNKKR</sequence>
<reference evidence="1" key="1">
    <citation type="journal article" date="2020" name="Nature">
        <title>Giant virus diversity and host interactions through global metagenomics.</title>
        <authorList>
            <person name="Schulz F."/>
            <person name="Roux S."/>
            <person name="Paez-Espino D."/>
            <person name="Jungbluth S."/>
            <person name="Walsh D.A."/>
            <person name="Denef V.J."/>
            <person name="McMahon K.D."/>
            <person name="Konstantinidis K.T."/>
            <person name="Eloe-Fadrosh E.A."/>
            <person name="Kyrpides N.C."/>
            <person name="Woyke T."/>
        </authorList>
    </citation>
    <scope>NUCLEOTIDE SEQUENCE</scope>
    <source>
        <strain evidence="1">GVMAG-S-1101182-85</strain>
    </source>
</reference>
<proteinExistence type="predicted"/>
<name>A0A6C0K9T1_9ZZZZ</name>
<dbReference type="EMBL" id="MN740827">
    <property type="protein sequence ID" value="QHU13856.1"/>
    <property type="molecule type" value="Genomic_DNA"/>
</dbReference>